<name>A0ACC2N4M8_9HYME</name>
<gene>
    <name evidence="1" type="ORF">QAD02_007646</name>
</gene>
<evidence type="ECO:0000313" key="1">
    <source>
        <dbReference type="EMBL" id="KAJ8665984.1"/>
    </source>
</evidence>
<proteinExistence type="predicted"/>
<dbReference type="Proteomes" id="UP001239111">
    <property type="component" value="Chromosome 4"/>
</dbReference>
<protein>
    <submittedName>
        <fullName evidence="1">Uncharacterized protein</fullName>
    </submittedName>
</protein>
<sequence>MARAPVPPSLHGRRIQKPQFEMNHHIIIDHEEKKDAWTKVTELYNEDAQKRGIAFERSTKQLVRSYNYIKSKVRDQDSDVKRHKPAGTGGGPPLLEETGQIDELVRGIKPHIDFTLENQFNSTSQFEDDFASSNVEDYAIGNETDLPFPTHDNHDEINNDGLDMHQPTIDIDPTKIYAQNPSDASEGEFFVITSDEELESQYRAMKNFEQQKLGLELDPSQHGEQIDSQQDVGNEQPKLGYSSESSDSPSPKSVPKRSTSATISSQEEEERVQKLKEARDQQYKIHRKRMELLEKGKELLDTRIQVIQLERDVKILERQAAELELQIMSHEVDPNAEG</sequence>
<evidence type="ECO:0000313" key="2">
    <source>
        <dbReference type="Proteomes" id="UP001239111"/>
    </source>
</evidence>
<accession>A0ACC2N4M8</accession>
<reference evidence="1" key="1">
    <citation type="submission" date="2023-04" db="EMBL/GenBank/DDBJ databases">
        <title>A chromosome-level genome assembly of the parasitoid wasp Eretmocerus hayati.</title>
        <authorList>
            <person name="Zhong Y."/>
            <person name="Liu S."/>
            <person name="Liu Y."/>
        </authorList>
    </citation>
    <scope>NUCLEOTIDE SEQUENCE</scope>
    <source>
        <strain evidence="1">ZJU_SS_LIU_2023</strain>
    </source>
</reference>
<keyword evidence="2" id="KW-1185">Reference proteome</keyword>
<comment type="caution">
    <text evidence="1">The sequence shown here is derived from an EMBL/GenBank/DDBJ whole genome shotgun (WGS) entry which is preliminary data.</text>
</comment>
<dbReference type="EMBL" id="CM056744">
    <property type="protein sequence ID" value="KAJ8665984.1"/>
    <property type="molecule type" value="Genomic_DNA"/>
</dbReference>
<organism evidence="1 2">
    <name type="scientific">Eretmocerus hayati</name>
    <dbReference type="NCBI Taxonomy" id="131215"/>
    <lineage>
        <taxon>Eukaryota</taxon>
        <taxon>Metazoa</taxon>
        <taxon>Ecdysozoa</taxon>
        <taxon>Arthropoda</taxon>
        <taxon>Hexapoda</taxon>
        <taxon>Insecta</taxon>
        <taxon>Pterygota</taxon>
        <taxon>Neoptera</taxon>
        <taxon>Endopterygota</taxon>
        <taxon>Hymenoptera</taxon>
        <taxon>Apocrita</taxon>
        <taxon>Proctotrupomorpha</taxon>
        <taxon>Chalcidoidea</taxon>
        <taxon>Aphelinidae</taxon>
        <taxon>Aphelininae</taxon>
        <taxon>Eretmocerus</taxon>
    </lineage>
</organism>